<dbReference type="SMART" id="SM00267">
    <property type="entry name" value="GGDEF"/>
    <property type="match status" value="1"/>
</dbReference>
<dbReference type="NCBIfam" id="TIGR00254">
    <property type="entry name" value="GGDEF"/>
    <property type="match status" value="1"/>
</dbReference>
<dbReference type="InterPro" id="IPR029787">
    <property type="entry name" value="Nucleotide_cyclase"/>
</dbReference>
<comment type="caution">
    <text evidence="6">The sequence shown here is derived from an EMBL/GenBank/DDBJ whole genome shotgun (WGS) entry which is preliminary data.</text>
</comment>
<comment type="cofactor">
    <cofactor evidence="1">
        <name>Mg(2+)</name>
        <dbReference type="ChEBI" id="CHEBI:18420"/>
    </cofactor>
</comment>
<evidence type="ECO:0000259" key="5">
    <source>
        <dbReference type="PROSITE" id="PS50887"/>
    </source>
</evidence>
<feature type="transmembrane region" description="Helical" evidence="4">
    <location>
        <begin position="56"/>
        <end position="74"/>
    </location>
</feature>
<dbReference type="EMBL" id="RIZG01000007">
    <property type="protein sequence ID" value="RNF49670.1"/>
    <property type="molecule type" value="Genomic_DNA"/>
</dbReference>
<dbReference type="AlphaFoldDB" id="A0A3M8Q426"/>
<dbReference type="Gene3D" id="3.30.70.270">
    <property type="match status" value="1"/>
</dbReference>
<dbReference type="GO" id="GO:0052621">
    <property type="term" value="F:diguanylate cyclase activity"/>
    <property type="evidence" value="ECO:0007669"/>
    <property type="project" value="UniProtKB-EC"/>
</dbReference>
<keyword evidence="4" id="KW-0812">Transmembrane</keyword>
<sequence>MFTPIKKVTKTLLNLGFEEEYGNDLNQKHVVNFSYLLFCATSVLMLVLFVPREVHSLVTLSALGLVIALIGLKYNQTGRFTQAQLIMPLVKIGQIGLFSLMYFGTASHFHWLLLNVVAYTFVVFRADQRIAKYWILITCALLFLICEFTNTKGVYLTVQDQRVVILSVFFAIAFYFTVVIHLVMNRLKSVNQHLRVLAEKDELTGLANRRKVLADAVNIFADSVINRDQCVFAIVDLDHFKKINDTFGHEAGDLVLFEVSTLMASVIRSQDKIGRYGGEEFIVIMPNTTLREAEYVMEHLRQSVEAMEIKTDKGIIVPVTISIGVASITPKTSRYEEILAQADKGLYEAKHSGRNRISIQSAR</sequence>
<feature type="transmembrane region" description="Helical" evidence="4">
    <location>
        <begin position="133"/>
        <end position="151"/>
    </location>
</feature>
<keyword evidence="7" id="KW-1185">Reference proteome</keyword>
<dbReference type="PANTHER" id="PTHR45138:SF9">
    <property type="entry name" value="DIGUANYLATE CYCLASE DGCM-RELATED"/>
    <property type="match status" value="1"/>
</dbReference>
<dbReference type="CDD" id="cd01949">
    <property type="entry name" value="GGDEF"/>
    <property type="match status" value="1"/>
</dbReference>
<dbReference type="FunFam" id="3.30.70.270:FF:000001">
    <property type="entry name" value="Diguanylate cyclase domain protein"/>
    <property type="match status" value="1"/>
</dbReference>
<evidence type="ECO:0000313" key="6">
    <source>
        <dbReference type="EMBL" id="RNF49670.1"/>
    </source>
</evidence>
<dbReference type="OrthoDB" id="9759607at2"/>
<protein>
    <recommendedName>
        <fullName evidence="2">diguanylate cyclase</fullName>
        <ecNumber evidence="2">2.7.7.65</ecNumber>
    </recommendedName>
</protein>
<evidence type="ECO:0000256" key="2">
    <source>
        <dbReference type="ARBA" id="ARBA00012528"/>
    </source>
</evidence>
<keyword evidence="4" id="KW-0472">Membrane</keyword>
<evidence type="ECO:0000256" key="4">
    <source>
        <dbReference type="SAM" id="Phobius"/>
    </source>
</evidence>
<keyword evidence="4" id="KW-1133">Transmembrane helix</keyword>
<gene>
    <name evidence="6" type="ORF">EBI00_12085</name>
</gene>
<reference evidence="6 7" key="1">
    <citation type="journal article" date="2012" name="Int. J. Syst. Evol. Microbiol.">
        <title>Marinomonas hwangdonensis sp. nov., isolated from seawater.</title>
        <authorList>
            <person name="Jung Y.T."/>
            <person name="Oh T.K."/>
            <person name="Yoon J.H."/>
        </authorList>
    </citation>
    <scope>NUCLEOTIDE SEQUENCE [LARGE SCALE GENOMIC DNA]</scope>
    <source>
        <strain evidence="6 7">HDW-15</strain>
    </source>
</reference>
<feature type="transmembrane region" description="Helical" evidence="4">
    <location>
        <begin position="86"/>
        <end position="103"/>
    </location>
</feature>
<dbReference type="Proteomes" id="UP000280507">
    <property type="component" value="Unassembled WGS sequence"/>
</dbReference>
<evidence type="ECO:0000256" key="3">
    <source>
        <dbReference type="ARBA" id="ARBA00034247"/>
    </source>
</evidence>
<comment type="catalytic activity">
    <reaction evidence="3">
        <text>2 GTP = 3',3'-c-di-GMP + 2 diphosphate</text>
        <dbReference type="Rhea" id="RHEA:24898"/>
        <dbReference type="ChEBI" id="CHEBI:33019"/>
        <dbReference type="ChEBI" id="CHEBI:37565"/>
        <dbReference type="ChEBI" id="CHEBI:58805"/>
        <dbReference type="EC" id="2.7.7.65"/>
    </reaction>
</comment>
<feature type="transmembrane region" description="Helical" evidence="4">
    <location>
        <begin position="30"/>
        <end position="50"/>
    </location>
</feature>
<dbReference type="RefSeq" id="WP_123096193.1">
    <property type="nucleotide sequence ID" value="NZ_RIZG01000007.1"/>
</dbReference>
<dbReference type="Pfam" id="PF00990">
    <property type="entry name" value="GGDEF"/>
    <property type="match status" value="1"/>
</dbReference>
<proteinExistence type="predicted"/>
<dbReference type="PANTHER" id="PTHR45138">
    <property type="entry name" value="REGULATORY COMPONENTS OF SENSORY TRANSDUCTION SYSTEM"/>
    <property type="match status" value="1"/>
</dbReference>
<organism evidence="6 7">
    <name type="scientific">Marinomonas hwangdonensis</name>
    <dbReference type="NCBI Taxonomy" id="1053647"/>
    <lineage>
        <taxon>Bacteria</taxon>
        <taxon>Pseudomonadati</taxon>
        <taxon>Pseudomonadota</taxon>
        <taxon>Gammaproteobacteria</taxon>
        <taxon>Oceanospirillales</taxon>
        <taxon>Oceanospirillaceae</taxon>
        <taxon>Marinomonas</taxon>
    </lineage>
</organism>
<dbReference type="InterPro" id="IPR050469">
    <property type="entry name" value="Diguanylate_Cyclase"/>
</dbReference>
<feature type="transmembrane region" description="Helical" evidence="4">
    <location>
        <begin position="163"/>
        <end position="184"/>
    </location>
</feature>
<name>A0A3M8Q426_9GAMM</name>
<accession>A0A3M8Q426</accession>
<dbReference type="EC" id="2.7.7.65" evidence="2"/>
<feature type="domain" description="GGDEF" evidence="5">
    <location>
        <begin position="228"/>
        <end position="362"/>
    </location>
</feature>
<dbReference type="PROSITE" id="PS50887">
    <property type="entry name" value="GGDEF"/>
    <property type="match status" value="1"/>
</dbReference>
<dbReference type="SUPFAM" id="SSF55073">
    <property type="entry name" value="Nucleotide cyclase"/>
    <property type="match status" value="1"/>
</dbReference>
<dbReference type="InterPro" id="IPR043128">
    <property type="entry name" value="Rev_trsase/Diguanyl_cyclase"/>
</dbReference>
<evidence type="ECO:0000313" key="7">
    <source>
        <dbReference type="Proteomes" id="UP000280507"/>
    </source>
</evidence>
<evidence type="ECO:0000256" key="1">
    <source>
        <dbReference type="ARBA" id="ARBA00001946"/>
    </source>
</evidence>
<dbReference type="InterPro" id="IPR000160">
    <property type="entry name" value="GGDEF_dom"/>
</dbReference>